<protein>
    <submittedName>
        <fullName evidence="4">Uncharacterized protein LOC108671453</fullName>
    </submittedName>
</protein>
<dbReference type="Gene3D" id="3.30.710.10">
    <property type="entry name" value="Potassium Channel Kv1.1, Chain A"/>
    <property type="match status" value="1"/>
</dbReference>
<keyword evidence="3" id="KW-1185">Reference proteome</keyword>
<feature type="compositionally biased region" description="Low complexity" evidence="1">
    <location>
        <begin position="589"/>
        <end position="608"/>
    </location>
</feature>
<dbReference type="CDD" id="cd18186">
    <property type="entry name" value="BTB_POZ_ZBTB_KLHL-like"/>
    <property type="match status" value="1"/>
</dbReference>
<dbReference type="SUPFAM" id="SSF54695">
    <property type="entry name" value="POZ domain"/>
    <property type="match status" value="1"/>
</dbReference>
<organism evidence="3 4">
    <name type="scientific">Hyalella azteca</name>
    <name type="common">Amphipod</name>
    <dbReference type="NCBI Taxonomy" id="294128"/>
    <lineage>
        <taxon>Eukaryota</taxon>
        <taxon>Metazoa</taxon>
        <taxon>Ecdysozoa</taxon>
        <taxon>Arthropoda</taxon>
        <taxon>Crustacea</taxon>
        <taxon>Multicrustacea</taxon>
        <taxon>Malacostraca</taxon>
        <taxon>Eumalacostraca</taxon>
        <taxon>Peracarida</taxon>
        <taxon>Amphipoda</taxon>
        <taxon>Senticaudata</taxon>
        <taxon>Talitrida</taxon>
        <taxon>Talitroidea</taxon>
        <taxon>Hyalellidae</taxon>
        <taxon>Hyalella</taxon>
    </lineage>
</organism>
<proteinExistence type="predicted"/>
<sequence length="621" mass="67102">MKLIMEGAQELHFSWNEHKDFLTKTLKQQRDYEQYCDISLVSNDGFVVRAHQAVLAAASGWFLQVLGQHSHSHPTVVLDSAPLVLLKAIINYCYFGSIQIEKSLLCEVLELADCLDLKGLCRIRKNSAINKFLATKPSKSQAESASISQTQSNCSTPVQRKDVNHPISSSQSSAVTESSAVNSSCSSSLLFEDTPSTAPPDESFSSKLPSSLTDVQSRCITTHQAPCSIQSRSSDLVPSQISQPFLSCPSLVNSSASASLIDSSALHCNSSFVASSTACFNQPTLPLYNSRPPLMVMHQQAQHQQFAPQHQHQSSLQLYNPVAPLNSCHPKQSFEARMLGSTLDYQHPLDDFRAQSLSNKTGIKASTGLHQKLCYHQQPGLDSLPLQQNLTNPHQNSQLCLQLQSDQLDPQPERHHYPYSQTASQIPFSSALLGSTCNPHDNISQSNQLLALQHQPQQHLGGASYNIYGGECSTSLELPVLGGKPPGIHFLRNGGCGSMGYQTTGIDLSLTKSEPSSPRDYTASGAAANSLSCGGAKRKRDEVCSNGGGETEEEEGDEEEEVGCVELVEADSPDDEVQCSMSKKFRAPTSEASTSSSTTTSTETVSETAMPALPALNVAGR</sequence>
<name>A0A8B7NLE8_HYAAZ</name>
<dbReference type="KEGG" id="hazt:108671453"/>
<evidence type="ECO:0000313" key="3">
    <source>
        <dbReference type="Proteomes" id="UP000694843"/>
    </source>
</evidence>
<dbReference type="RefSeq" id="XP_018014490.2">
    <property type="nucleotide sequence ID" value="XM_018159001.2"/>
</dbReference>
<dbReference type="GeneID" id="108671453"/>
<dbReference type="InterPro" id="IPR000210">
    <property type="entry name" value="BTB/POZ_dom"/>
</dbReference>
<feature type="region of interest" description="Disordered" evidence="1">
    <location>
        <begin position="143"/>
        <end position="175"/>
    </location>
</feature>
<evidence type="ECO:0000313" key="4">
    <source>
        <dbReference type="RefSeq" id="XP_018014490.2"/>
    </source>
</evidence>
<dbReference type="PROSITE" id="PS50097">
    <property type="entry name" value="BTB"/>
    <property type="match status" value="1"/>
</dbReference>
<accession>A0A8B7NLE8</accession>
<evidence type="ECO:0000259" key="2">
    <source>
        <dbReference type="PROSITE" id="PS50097"/>
    </source>
</evidence>
<dbReference type="InterPro" id="IPR011333">
    <property type="entry name" value="SKP1/BTB/POZ_sf"/>
</dbReference>
<reference evidence="4" key="1">
    <citation type="submission" date="2025-08" db="UniProtKB">
        <authorList>
            <consortium name="RefSeq"/>
        </authorList>
    </citation>
    <scope>IDENTIFICATION</scope>
    <source>
        <tissue evidence="4">Whole organism</tissue>
    </source>
</reference>
<feature type="domain" description="BTB" evidence="2">
    <location>
        <begin position="36"/>
        <end position="102"/>
    </location>
</feature>
<feature type="region of interest" description="Disordered" evidence="1">
    <location>
        <begin position="510"/>
        <end position="621"/>
    </location>
</feature>
<dbReference type="SMART" id="SM00225">
    <property type="entry name" value="BTB"/>
    <property type="match status" value="1"/>
</dbReference>
<dbReference type="AlphaFoldDB" id="A0A8B7NLE8"/>
<gene>
    <name evidence="4" type="primary">LOC108671453</name>
</gene>
<feature type="non-terminal residue" evidence="4">
    <location>
        <position position="621"/>
    </location>
</feature>
<evidence type="ECO:0000256" key="1">
    <source>
        <dbReference type="SAM" id="MobiDB-lite"/>
    </source>
</evidence>
<feature type="compositionally biased region" description="Acidic residues" evidence="1">
    <location>
        <begin position="550"/>
        <end position="577"/>
    </location>
</feature>
<feature type="compositionally biased region" description="Polar residues" evidence="1">
    <location>
        <begin position="143"/>
        <end position="158"/>
    </location>
</feature>
<dbReference type="OrthoDB" id="6350788at2759"/>
<dbReference type="Proteomes" id="UP000694843">
    <property type="component" value="Unplaced"/>
</dbReference>
<dbReference type="Pfam" id="PF00651">
    <property type="entry name" value="BTB"/>
    <property type="match status" value="1"/>
</dbReference>